<keyword evidence="3" id="KW-1185">Reference proteome</keyword>
<feature type="non-terminal residue" evidence="2">
    <location>
        <position position="1"/>
    </location>
</feature>
<proteinExistence type="predicted"/>
<name>A0ABN9Y0J6_9DINO</name>
<organism evidence="2 3">
    <name type="scientific">Prorocentrum cordatum</name>
    <dbReference type="NCBI Taxonomy" id="2364126"/>
    <lineage>
        <taxon>Eukaryota</taxon>
        <taxon>Sar</taxon>
        <taxon>Alveolata</taxon>
        <taxon>Dinophyceae</taxon>
        <taxon>Prorocentrales</taxon>
        <taxon>Prorocentraceae</taxon>
        <taxon>Prorocentrum</taxon>
    </lineage>
</organism>
<evidence type="ECO:0000313" key="2">
    <source>
        <dbReference type="EMBL" id="CAK0905941.1"/>
    </source>
</evidence>
<sequence length="238" mass="26528">ESILEEGGGDDEEEVGDLIEKQEATRQKLWEKLNPEERNLICLGVVLYELALQIRGTVFSDLAGQPCTKNAFLGATPEIALKVHGVDTRWGLLGFSFKGEHSSEKDALHIDQFLALICGQTGKSAQARQRLLEKSLVIMEQQSRKPFNFALGSPGKQDWVSKVQLAQTDWYDRGPVRNFIDTVDSMLLSNMKYKDWGTTVKRIIEVAIAISNKATSLTQANPEEEDGEEEEGASDEEQ</sequence>
<dbReference type="EMBL" id="CAUYUJ010021623">
    <property type="protein sequence ID" value="CAK0905941.1"/>
    <property type="molecule type" value="Genomic_DNA"/>
</dbReference>
<gene>
    <name evidence="2" type="ORF">PCOR1329_LOCUS81466</name>
</gene>
<dbReference type="Proteomes" id="UP001189429">
    <property type="component" value="Unassembled WGS sequence"/>
</dbReference>
<evidence type="ECO:0000313" key="3">
    <source>
        <dbReference type="Proteomes" id="UP001189429"/>
    </source>
</evidence>
<reference evidence="2" key="1">
    <citation type="submission" date="2023-10" db="EMBL/GenBank/DDBJ databases">
        <authorList>
            <person name="Chen Y."/>
            <person name="Shah S."/>
            <person name="Dougan E. K."/>
            <person name="Thang M."/>
            <person name="Chan C."/>
        </authorList>
    </citation>
    <scope>NUCLEOTIDE SEQUENCE [LARGE SCALE GENOMIC DNA]</scope>
</reference>
<accession>A0ABN9Y0J6</accession>
<comment type="caution">
    <text evidence="2">The sequence shown here is derived from an EMBL/GenBank/DDBJ whole genome shotgun (WGS) entry which is preliminary data.</text>
</comment>
<protein>
    <submittedName>
        <fullName evidence="2">Uncharacterized protein</fullName>
    </submittedName>
</protein>
<feature type="compositionally biased region" description="Acidic residues" evidence="1">
    <location>
        <begin position="222"/>
        <end position="238"/>
    </location>
</feature>
<feature type="region of interest" description="Disordered" evidence="1">
    <location>
        <begin position="216"/>
        <end position="238"/>
    </location>
</feature>
<evidence type="ECO:0000256" key="1">
    <source>
        <dbReference type="SAM" id="MobiDB-lite"/>
    </source>
</evidence>